<evidence type="ECO:0000313" key="2">
    <source>
        <dbReference type="EMBL" id="ABN53523.1"/>
    </source>
</evidence>
<dbReference type="Proteomes" id="UP000002145">
    <property type="component" value="Chromosome"/>
</dbReference>
<sequence>MPQNQEKEVICMKRLTEQNKLINRFPEITEEFDAEKNTIDINSLSYGSGKKVWWKCPNCGQPWEAAIFNRTLNNQGCPYCASKNPKASAVNCVATRLPHLLPFWDYNRNGDVTPWNTCHQSHKKVWWICPDNSEHRYLASVQLRSKGFGKCPICKKEKRGQRKNKKRKGKE</sequence>
<dbReference type="InterPro" id="IPR025487">
    <property type="entry name" value="DUF4379"/>
</dbReference>
<dbReference type="PANTHER" id="PTHR37317:SF1">
    <property type="entry name" value="ZINC-RIBBON DOMAIN-CONTAINING PROTEIN-RELATED"/>
    <property type="match status" value="1"/>
</dbReference>
<reference evidence="3" key="1">
    <citation type="submission" date="2007-02" db="EMBL/GenBank/DDBJ databases">
        <title>Complete sequence of Clostridium thermocellum ATCC 27405.</title>
        <authorList>
            <consortium name="US DOE Joint Genome Institute"/>
            <person name="Copeland A."/>
            <person name="Lucas S."/>
            <person name="Lapidus A."/>
            <person name="Barry K."/>
            <person name="Detter J.C."/>
            <person name="Glavina del Rio T."/>
            <person name="Hammon N."/>
            <person name="Israni S."/>
            <person name="Dalin E."/>
            <person name="Tice H."/>
            <person name="Pitluck S."/>
            <person name="Chertkov O."/>
            <person name="Brettin T."/>
            <person name="Bruce D."/>
            <person name="Han C."/>
            <person name="Tapia R."/>
            <person name="Gilna P."/>
            <person name="Schmutz J."/>
            <person name="Larimer F."/>
            <person name="Land M."/>
            <person name="Hauser L."/>
            <person name="Kyrpides N."/>
            <person name="Mikhailova N."/>
            <person name="Wu J.H.D."/>
            <person name="Newcomb M."/>
            <person name="Richardson P."/>
        </authorList>
    </citation>
    <scope>NUCLEOTIDE SEQUENCE [LARGE SCALE GENOMIC DNA]</scope>
    <source>
        <strain evidence="3">ATCC 27405 / DSM 1237 / JCM 9322 / NBRC 103400 / NCIMB 10682 / NRRL B-4536 / VPI 7372</strain>
    </source>
</reference>
<dbReference type="HOGENOM" id="CLU_132483_0_0_9"/>
<feature type="domain" description="Treble clef zinc finger" evidence="1">
    <location>
        <begin position="28"/>
        <end position="82"/>
    </location>
</feature>
<name>A3DHU4_ACET2</name>
<dbReference type="EMBL" id="CP000568">
    <property type="protein sequence ID" value="ABN53523.1"/>
    <property type="molecule type" value="Genomic_DNA"/>
</dbReference>
<dbReference type="STRING" id="203119.Cthe_2321"/>
<feature type="domain" description="Treble clef zinc finger" evidence="1">
    <location>
        <begin position="101"/>
        <end position="156"/>
    </location>
</feature>
<gene>
    <name evidence="2" type="ordered locus">Cthe_2321</name>
</gene>
<keyword evidence="3" id="KW-1185">Reference proteome</keyword>
<dbReference type="Pfam" id="PF14311">
    <property type="entry name" value="DUF4379"/>
    <property type="match status" value="2"/>
</dbReference>
<organism evidence="2 3">
    <name type="scientific">Acetivibrio thermocellus (strain ATCC 27405 / DSM 1237 / JCM 9322 / NBRC 103400 / NCIMB 10682 / NRRL B-4536 / VPI 7372)</name>
    <name type="common">Clostridium thermocellum</name>
    <dbReference type="NCBI Taxonomy" id="203119"/>
    <lineage>
        <taxon>Bacteria</taxon>
        <taxon>Bacillati</taxon>
        <taxon>Bacillota</taxon>
        <taxon>Clostridia</taxon>
        <taxon>Eubacteriales</taxon>
        <taxon>Oscillospiraceae</taxon>
        <taxon>Acetivibrio</taxon>
    </lineage>
</organism>
<accession>A3DHU4</accession>
<dbReference type="PANTHER" id="PTHR37317">
    <property type="entry name" value="BLR8090 PROTEIN"/>
    <property type="match status" value="1"/>
</dbReference>
<reference evidence="2 3" key="2">
    <citation type="journal article" date="2013" name="Biotechnol. Biofuels">
        <title>Global transcriptome analysis of Clostridium thermocellum ATCC 27405 during growth on dilute acid pretreated Populus and switchgrass.</title>
        <authorList>
            <person name="Wilson C.M."/>
            <person name="Rodriguez M.Jr."/>
            <person name="Johnson C.M."/>
            <person name="Martin S.L."/>
            <person name="Chu T.M."/>
            <person name="Wolfinger R.D."/>
            <person name="Hauser L.J."/>
            <person name="Land M.L."/>
            <person name="Klingeman D.M."/>
            <person name="Syed M.H."/>
            <person name="Ragauskas A.J."/>
            <person name="Tschaplinski T.J."/>
            <person name="Mielenz J.R."/>
            <person name="Brown S.D."/>
        </authorList>
    </citation>
    <scope>NUCLEOTIDE SEQUENCE [LARGE SCALE GENOMIC DNA]</scope>
    <source>
        <strain evidence="3">ATCC 27405 / DSM 1237 / JCM 9322 / NBRC 103400 / NCIMB 10682 / NRRL B-4536 / VPI 7372</strain>
    </source>
</reference>
<protein>
    <recommendedName>
        <fullName evidence="1">Treble clef zinc finger domain-containing protein</fullName>
    </recommendedName>
</protein>
<proteinExistence type="predicted"/>
<evidence type="ECO:0000313" key="3">
    <source>
        <dbReference type="Proteomes" id="UP000002145"/>
    </source>
</evidence>
<evidence type="ECO:0000259" key="1">
    <source>
        <dbReference type="Pfam" id="PF14311"/>
    </source>
</evidence>
<dbReference type="AlphaFoldDB" id="A3DHU4"/>
<dbReference type="KEGG" id="cth:Cthe_2321"/>
<dbReference type="eggNOG" id="COG0553">
    <property type="taxonomic scope" value="Bacteria"/>
</dbReference>